<keyword evidence="3 8" id="KW-0863">Zinc-finger</keyword>
<feature type="zinc finger region" description="C3H1-type" evidence="8">
    <location>
        <begin position="486"/>
        <end position="514"/>
    </location>
</feature>
<proteinExistence type="predicted"/>
<evidence type="ECO:0000256" key="3">
    <source>
        <dbReference type="ARBA" id="ARBA00022771"/>
    </source>
</evidence>
<keyword evidence="5 11" id="KW-0547">Nucleotide-binding</keyword>
<dbReference type="PANTHER" id="PTHR18934">
    <property type="entry name" value="ATP-DEPENDENT RNA HELICASE"/>
    <property type="match status" value="1"/>
</dbReference>
<dbReference type="AlphaFoldDB" id="A0A438KHJ2"/>
<evidence type="ECO:0000313" key="12">
    <source>
        <dbReference type="Proteomes" id="UP000288805"/>
    </source>
</evidence>
<dbReference type="InterPro" id="IPR036855">
    <property type="entry name" value="Znf_CCCH_sf"/>
</dbReference>
<evidence type="ECO:0000256" key="8">
    <source>
        <dbReference type="PROSITE-ProRule" id="PRU00723"/>
    </source>
</evidence>
<comment type="catalytic activity">
    <reaction evidence="7">
        <text>ATP + H2O = ADP + phosphate + H(+)</text>
        <dbReference type="Rhea" id="RHEA:13065"/>
        <dbReference type="ChEBI" id="CHEBI:15377"/>
        <dbReference type="ChEBI" id="CHEBI:15378"/>
        <dbReference type="ChEBI" id="CHEBI:30616"/>
        <dbReference type="ChEBI" id="CHEBI:43474"/>
        <dbReference type="ChEBI" id="CHEBI:456216"/>
        <dbReference type="EC" id="3.6.4.13"/>
    </reaction>
</comment>
<dbReference type="SUPFAM" id="SSF90229">
    <property type="entry name" value="CCCH zinc finger"/>
    <property type="match status" value="2"/>
</dbReference>
<organism evidence="11 12">
    <name type="scientific">Vitis vinifera</name>
    <name type="common">Grape</name>
    <dbReference type="NCBI Taxonomy" id="29760"/>
    <lineage>
        <taxon>Eukaryota</taxon>
        <taxon>Viridiplantae</taxon>
        <taxon>Streptophyta</taxon>
        <taxon>Embryophyta</taxon>
        <taxon>Tracheophyta</taxon>
        <taxon>Spermatophyta</taxon>
        <taxon>Magnoliopsida</taxon>
        <taxon>eudicotyledons</taxon>
        <taxon>Gunneridae</taxon>
        <taxon>Pentapetalae</taxon>
        <taxon>rosids</taxon>
        <taxon>Vitales</taxon>
        <taxon>Vitaceae</taxon>
        <taxon>Viteae</taxon>
        <taxon>Vitis</taxon>
    </lineage>
</organism>
<dbReference type="SMART" id="SM00356">
    <property type="entry name" value="ZnF_C3H1"/>
    <property type="match status" value="2"/>
</dbReference>
<dbReference type="GO" id="GO:0016787">
    <property type="term" value="F:hydrolase activity"/>
    <property type="evidence" value="ECO:0007669"/>
    <property type="project" value="UniProtKB-KW"/>
</dbReference>
<evidence type="ECO:0000256" key="7">
    <source>
        <dbReference type="ARBA" id="ARBA00047984"/>
    </source>
</evidence>
<protein>
    <recommendedName>
        <fullName evidence="1">RNA helicase</fullName>
        <ecNumber evidence="1">3.6.4.13</ecNumber>
    </recommendedName>
</protein>
<evidence type="ECO:0000256" key="6">
    <source>
        <dbReference type="ARBA" id="ARBA00022833"/>
    </source>
</evidence>
<dbReference type="InterPro" id="IPR001650">
    <property type="entry name" value="Helicase_C-like"/>
</dbReference>
<reference evidence="11 12" key="1">
    <citation type="journal article" date="2018" name="PLoS Genet.">
        <title>Population sequencing reveals clonal diversity and ancestral inbreeding in the grapevine cultivar Chardonnay.</title>
        <authorList>
            <person name="Roach M.J."/>
            <person name="Johnson D.L."/>
            <person name="Bohlmann J."/>
            <person name="van Vuuren H.J."/>
            <person name="Jones S.J."/>
            <person name="Pretorius I.S."/>
            <person name="Schmidt S.A."/>
            <person name="Borneman A.R."/>
        </authorList>
    </citation>
    <scope>NUCLEOTIDE SEQUENCE [LARGE SCALE GENOMIC DNA]</scope>
    <source>
        <strain evidence="12">cv. Chardonnay</strain>
        <tissue evidence="11">Leaf</tissue>
    </source>
</reference>
<dbReference type="Pfam" id="PF00271">
    <property type="entry name" value="Helicase_C"/>
    <property type="match status" value="1"/>
</dbReference>
<accession>A0A438KHJ2</accession>
<evidence type="ECO:0000256" key="5">
    <source>
        <dbReference type="ARBA" id="ARBA00022806"/>
    </source>
</evidence>
<dbReference type="GO" id="GO:0003724">
    <property type="term" value="F:RNA helicase activity"/>
    <property type="evidence" value="ECO:0007669"/>
    <property type="project" value="UniProtKB-EC"/>
</dbReference>
<dbReference type="Proteomes" id="UP000288805">
    <property type="component" value="Unassembled WGS sequence"/>
</dbReference>
<comment type="caution">
    <text evidence="11">The sequence shown here is derived from an EMBL/GenBank/DDBJ whole genome shotgun (WGS) entry which is preliminary data.</text>
</comment>
<dbReference type="PROSITE" id="PS51194">
    <property type="entry name" value="HELICASE_CTER"/>
    <property type="match status" value="1"/>
</dbReference>
<keyword evidence="2 8" id="KW-0479">Metal-binding</keyword>
<dbReference type="GO" id="GO:0008270">
    <property type="term" value="F:zinc ion binding"/>
    <property type="evidence" value="ECO:0007669"/>
    <property type="project" value="UniProtKB-KW"/>
</dbReference>
<dbReference type="PROSITE" id="PS50103">
    <property type="entry name" value="ZF_C3H1"/>
    <property type="match status" value="2"/>
</dbReference>
<feature type="domain" description="C3H1-type" evidence="9">
    <location>
        <begin position="486"/>
        <end position="514"/>
    </location>
</feature>
<feature type="domain" description="C3H1-type" evidence="9">
    <location>
        <begin position="456"/>
        <end position="483"/>
    </location>
</feature>
<evidence type="ECO:0000313" key="11">
    <source>
        <dbReference type="EMBL" id="RVX20663.1"/>
    </source>
</evidence>
<evidence type="ECO:0000256" key="2">
    <source>
        <dbReference type="ARBA" id="ARBA00022723"/>
    </source>
</evidence>
<dbReference type="Gene3D" id="3.40.50.300">
    <property type="entry name" value="P-loop containing nucleotide triphosphate hydrolases"/>
    <property type="match status" value="1"/>
</dbReference>
<keyword evidence="6 8" id="KW-0862">Zinc</keyword>
<dbReference type="SUPFAM" id="SSF52540">
    <property type="entry name" value="P-loop containing nucleoside triphosphate hydrolases"/>
    <property type="match status" value="1"/>
</dbReference>
<evidence type="ECO:0000259" key="10">
    <source>
        <dbReference type="PROSITE" id="PS51194"/>
    </source>
</evidence>
<dbReference type="InterPro" id="IPR000571">
    <property type="entry name" value="Znf_CCCH"/>
</dbReference>
<dbReference type="InterPro" id="IPR027417">
    <property type="entry name" value="P-loop_NTPase"/>
</dbReference>
<evidence type="ECO:0000259" key="9">
    <source>
        <dbReference type="PROSITE" id="PS50103"/>
    </source>
</evidence>
<evidence type="ECO:0000256" key="4">
    <source>
        <dbReference type="ARBA" id="ARBA00022801"/>
    </source>
</evidence>
<keyword evidence="5 11" id="KW-0067">ATP-binding</keyword>
<feature type="zinc finger region" description="C3H1-type" evidence="8">
    <location>
        <begin position="456"/>
        <end position="483"/>
    </location>
</feature>
<dbReference type="EMBL" id="QGNW01000006">
    <property type="protein sequence ID" value="RVX20663.1"/>
    <property type="molecule type" value="Genomic_DNA"/>
</dbReference>
<dbReference type="InterPro" id="IPR041367">
    <property type="entry name" value="Znf-CCCH_4"/>
</dbReference>
<dbReference type="Gene3D" id="4.10.1000.10">
    <property type="entry name" value="Zinc finger, CCCH-type"/>
    <property type="match status" value="1"/>
</dbReference>
<keyword evidence="4" id="KW-0378">Hydrolase</keyword>
<keyword evidence="5 11" id="KW-0347">Helicase</keyword>
<dbReference type="EC" id="3.6.4.13" evidence="1"/>
<dbReference type="CDD" id="cd18791">
    <property type="entry name" value="SF2_C_RHA"/>
    <property type="match status" value="1"/>
</dbReference>
<feature type="domain" description="Helicase C-terminal" evidence="10">
    <location>
        <begin position="1"/>
        <end position="109"/>
    </location>
</feature>
<evidence type="ECO:0000256" key="1">
    <source>
        <dbReference type="ARBA" id="ARBA00012552"/>
    </source>
</evidence>
<dbReference type="PANTHER" id="PTHR18934:SF221">
    <property type="entry name" value="ATP-DEPENDENT RNA HELICASE DHX34-RELATED"/>
    <property type="match status" value="1"/>
</dbReference>
<dbReference type="Pfam" id="PF00642">
    <property type="entry name" value="zf-CCCH"/>
    <property type="match status" value="1"/>
</dbReference>
<name>A0A438KHJ2_VITVI</name>
<gene>
    <name evidence="11" type="primary">VvCHDp000136_3</name>
    <name evidence="11" type="ORF">CK203_002905</name>
</gene>
<sequence>MFVDIFKEFKFIQVILATNIAESSVTIPKVAYVIDSCRSLQVFWDSNRKKEASELTWVSKSQAEQRRGRTGRTCDGQVFRLVTGSFFNKLQDYEPPAILRLSLRQQVLLICCAEPRAINDPKGIVASSSNLRFRFELAFNNRYEYHLRTGPKSDDDNVLLQKALDPPDPVVVEDALRFLVRINALEKTLPRGRYEPSFYGRLLASFSLSFDASVLILKFGDIGMLREGILLGILMDIQPLPILHPFGKENLSAQYTDCYFHGDSDKSVLTGKREVAFIANLSAFQFWQRVFKMIQTFHLILKDKHRLERLKKILKLDEMDTTQKQLPLAKIEEEWCTFHMLVQSSLNHVSEIYEDVLNSVHRFRPKFLVKSDGPPSYYEPYEFEHTCLITQLPDGDTDDDQFEPPSEARKCLAVPFVSPNQFQNDIIAEKMALVIKEIRVQYTENNSSNQHKVVNDGKASPCRFFVNGSCNRGNKCPFSHSLPVNEVKGPTCKFFFSLQGCRNGDSCFFSHDLDPAVSEFSGSGECLPEDGDADAVLLLQFFPNALGGRVLVLDDTDLHFTINLAHKFNPFKIISTTCLPNISICDPSLTAVKILWGLREPYKAIISTEGENPIPWNEVECILWFPNFESYGGNLEGQKNLIQKFFECLAVRILADAMYQVQVILTMKNIRFSQLQVEKLGRDCFFFLKCSFPFDESSFGELTDKVTTKKPMLVSRATSYVFNLQPPTDILFGDYATAFNKRLHGTK</sequence>
<dbReference type="Pfam" id="PF18044">
    <property type="entry name" value="zf-CCCH_4"/>
    <property type="match status" value="1"/>
</dbReference>